<dbReference type="RefSeq" id="WP_394469892.1">
    <property type="nucleotide sequence ID" value="NZ_JBIGHY010000002.1"/>
</dbReference>
<organism evidence="1 2">
    <name type="scientific">Pelomonas dachongensis</name>
    <dbReference type="NCBI Taxonomy" id="3299029"/>
    <lineage>
        <taxon>Bacteria</taxon>
        <taxon>Pseudomonadati</taxon>
        <taxon>Pseudomonadota</taxon>
        <taxon>Betaproteobacteria</taxon>
        <taxon>Burkholderiales</taxon>
        <taxon>Sphaerotilaceae</taxon>
        <taxon>Roseateles</taxon>
    </lineage>
</organism>
<protein>
    <submittedName>
        <fullName evidence="1">Phage regulatory CII family protein</fullName>
    </submittedName>
</protein>
<keyword evidence="2" id="KW-1185">Reference proteome</keyword>
<evidence type="ECO:0000313" key="2">
    <source>
        <dbReference type="Proteomes" id="UP001606300"/>
    </source>
</evidence>
<name>A0ABW7EK07_9BURK</name>
<comment type="caution">
    <text evidence="1">The sequence shown here is derived from an EMBL/GenBank/DDBJ whole genome shotgun (WGS) entry which is preliminary data.</text>
</comment>
<reference evidence="1 2" key="1">
    <citation type="submission" date="2024-09" db="EMBL/GenBank/DDBJ databases">
        <title>Novel species of the genus Pelomonas and Roseateles isolated from streams.</title>
        <authorList>
            <person name="Lu H."/>
        </authorList>
    </citation>
    <scope>NUCLEOTIDE SEQUENCE [LARGE SCALE GENOMIC DNA]</scope>
    <source>
        <strain evidence="1 2">DC23W</strain>
    </source>
</reference>
<accession>A0ABW7EK07</accession>
<dbReference type="Proteomes" id="UP001606300">
    <property type="component" value="Unassembled WGS sequence"/>
</dbReference>
<evidence type="ECO:0000313" key="1">
    <source>
        <dbReference type="EMBL" id="MFG6413817.1"/>
    </source>
</evidence>
<gene>
    <name evidence="1" type="ORF">ACG02S_07875</name>
</gene>
<dbReference type="InterPro" id="IPR009679">
    <property type="entry name" value="Phage_186_CII-like"/>
</dbReference>
<dbReference type="EMBL" id="JBIGHY010000002">
    <property type="protein sequence ID" value="MFG6413817.1"/>
    <property type="molecule type" value="Genomic_DNA"/>
</dbReference>
<dbReference type="Pfam" id="PF06892">
    <property type="entry name" value="Phage_CP76"/>
    <property type="match status" value="1"/>
</dbReference>
<proteinExistence type="predicted"/>
<sequence>MNVADACNATVHEYEGGADSLGPRIGKRGTSLSAEVQVRSAAEVAAMLEAGRTVPKFGLLDAMKVMRLTGDLRVLNAMAVELGCMVVKLPALDDDEGPAAAEVAEVARGFSDLMSGVVVSLADQRVTDRELREVDRQAGLLIATTQRLLASLARMNAVLHKSAPGAAP</sequence>